<keyword evidence="2" id="KW-1185">Reference proteome</keyword>
<comment type="caution">
    <text evidence="1">The sequence shown here is derived from an EMBL/GenBank/DDBJ whole genome shotgun (WGS) entry which is preliminary data.</text>
</comment>
<sequence length="96" mass="10133">MQRVPGPKNAVGRYGSAHGGRRCVVLSTTGARGGAPAGGRARAGRPKCSARAAAPFSLEYTNVPNADRDRHRRAQYLRTGLRTTSGAVYELTCGSF</sequence>
<accession>A0A4C1TSR4</accession>
<gene>
    <name evidence="1" type="ORF">EVAR_8123_1</name>
</gene>
<proteinExistence type="predicted"/>
<dbReference type="EMBL" id="BGZK01000084">
    <property type="protein sequence ID" value="GBP17051.1"/>
    <property type="molecule type" value="Genomic_DNA"/>
</dbReference>
<dbReference type="AlphaFoldDB" id="A0A4C1TSR4"/>
<evidence type="ECO:0000313" key="1">
    <source>
        <dbReference type="EMBL" id="GBP17051.1"/>
    </source>
</evidence>
<organism evidence="1 2">
    <name type="scientific">Eumeta variegata</name>
    <name type="common">Bagworm moth</name>
    <name type="synonym">Eumeta japonica</name>
    <dbReference type="NCBI Taxonomy" id="151549"/>
    <lineage>
        <taxon>Eukaryota</taxon>
        <taxon>Metazoa</taxon>
        <taxon>Ecdysozoa</taxon>
        <taxon>Arthropoda</taxon>
        <taxon>Hexapoda</taxon>
        <taxon>Insecta</taxon>
        <taxon>Pterygota</taxon>
        <taxon>Neoptera</taxon>
        <taxon>Endopterygota</taxon>
        <taxon>Lepidoptera</taxon>
        <taxon>Glossata</taxon>
        <taxon>Ditrysia</taxon>
        <taxon>Tineoidea</taxon>
        <taxon>Psychidae</taxon>
        <taxon>Oiketicinae</taxon>
        <taxon>Eumeta</taxon>
    </lineage>
</organism>
<protein>
    <submittedName>
        <fullName evidence="1">Uncharacterized protein</fullName>
    </submittedName>
</protein>
<dbReference type="Proteomes" id="UP000299102">
    <property type="component" value="Unassembled WGS sequence"/>
</dbReference>
<name>A0A4C1TSR4_EUMVA</name>
<reference evidence="1 2" key="1">
    <citation type="journal article" date="2019" name="Commun. Biol.">
        <title>The bagworm genome reveals a unique fibroin gene that provides high tensile strength.</title>
        <authorList>
            <person name="Kono N."/>
            <person name="Nakamura H."/>
            <person name="Ohtoshi R."/>
            <person name="Tomita M."/>
            <person name="Numata K."/>
            <person name="Arakawa K."/>
        </authorList>
    </citation>
    <scope>NUCLEOTIDE SEQUENCE [LARGE SCALE GENOMIC DNA]</scope>
</reference>
<evidence type="ECO:0000313" key="2">
    <source>
        <dbReference type="Proteomes" id="UP000299102"/>
    </source>
</evidence>